<proteinExistence type="predicted"/>
<dbReference type="Proteomes" id="UP000014041">
    <property type="component" value="Unassembled WGS sequence"/>
</dbReference>
<dbReference type="PANTHER" id="PTHR32305:SF15">
    <property type="entry name" value="PROTEIN RHSA-RELATED"/>
    <property type="match status" value="1"/>
</dbReference>
<dbReference type="InterPro" id="IPR022385">
    <property type="entry name" value="Rhs_assc_core"/>
</dbReference>
<reference evidence="2 3" key="1">
    <citation type="submission" date="2013-02" db="EMBL/GenBank/DDBJ databases">
        <title>The Genome Sequence of Acinetobacter sp. ANC 3811.</title>
        <authorList>
            <consortium name="The Broad Institute Genome Sequencing Platform"/>
            <consortium name="The Broad Institute Genome Sequencing Center for Infectious Disease"/>
            <person name="Cerqueira G."/>
            <person name="Feldgarden M."/>
            <person name="Courvalin P."/>
            <person name="Perichon B."/>
            <person name="Grillot-Courvalin C."/>
            <person name="Clermont D."/>
            <person name="Rocha E."/>
            <person name="Yoon E.-J."/>
            <person name="Nemec A."/>
            <person name="Walker B."/>
            <person name="Young S.K."/>
            <person name="Zeng Q."/>
            <person name="Gargeya S."/>
            <person name="Fitzgerald M."/>
            <person name="Haas B."/>
            <person name="Abouelleil A."/>
            <person name="Alvarado L."/>
            <person name="Arachchi H.M."/>
            <person name="Berlin A.M."/>
            <person name="Chapman S.B."/>
            <person name="Dewar J."/>
            <person name="Goldberg J."/>
            <person name="Griggs A."/>
            <person name="Gujja S."/>
            <person name="Hansen M."/>
            <person name="Howarth C."/>
            <person name="Imamovic A."/>
            <person name="Larimer J."/>
            <person name="McCowan C."/>
            <person name="Murphy C."/>
            <person name="Neiman D."/>
            <person name="Pearson M."/>
            <person name="Priest M."/>
            <person name="Roberts A."/>
            <person name="Saif S."/>
            <person name="Shea T."/>
            <person name="Sisk P."/>
            <person name="Sykes S."/>
            <person name="Wortman J."/>
            <person name="Nusbaum C."/>
            <person name="Birren B."/>
        </authorList>
    </citation>
    <scope>NUCLEOTIDE SEQUENCE [LARGE SCALE GENOMIC DNA]</scope>
    <source>
        <strain evidence="2 3">ANC 3811</strain>
    </source>
</reference>
<dbReference type="NCBIfam" id="TIGR03696">
    <property type="entry name" value="Rhs_assc_core"/>
    <property type="match status" value="1"/>
</dbReference>
<dbReference type="InterPro" id="IPR050708">
    <property type="entry name" value="T6SS_VgrG/RHS"/>
</dbReference>
<dbReference type="Pfam" id="PF03527">
    <property type="entry name" value="RHS"/>
    <property type="match status" value="1"/>
</dbReference>
<name>R8XZN3_ACICA</name>
<dbReference type="EMBL" id="APQJ01000008">
    <property type="protein sequence ID" value="EOQ62680.1"/>
    <property type="molecule type" value="Genomic_DNA"/>
</dbReference>
<evidence type="ECO:0000259" key="1">
    <source>
        <dbReference type="Pfam" id="PF03527"/>
    </source>
</evidence>
<dbReference type="Gene3D" id="2.180.10.10">
    <property type="entry name" value="RHS repeat-associated core"/>
    <property type="match status" value="1"/>
</dbReference>
<evidence type="ECO:0000313" key="3">
    <source>
        <dbReference type="Proteomes" id="UP000014041"/>
    </source>
</evidence>
<protein>
    <recommendedName>
        <fullName evidence="1">RHS protein conserved region domain-containing protein</fullName>
    </recommendedName>
</protein>
<feature type="domain" description="RHS protein conserved region" evidence="1">
    <location>
        <begin position="110"/>
        <end position="143"/>
    </location>
</feature>
<dbReference type="PATRIC" id="fig|1217690.3.peg.1752"/>
<sequence>MVKSRNSQYTAEYRYDALGRRIQKRSKHHYTGQEQNIIYGWDGDTLAYESTEKLTKHYIYEKDSFVPILQTVYLSPIELHQTPDWSDRPYNIHRDPLWKTEKQGKEFDDVWFYHCDHLGTPQEMTDHTGSIIWKAEYKAWGECKAEKAKSNFFENSEIISNNIRFQGQYFDEETGLHYNRYRYCSSYVGRFISKDPIGLLGGFNVYEYAPNPNNWVDSLGLKKHCGTVYRALTENQTQEALKNKDLTPKSLNNPHTVQEHVENGKIELNLYRRQSR</sequence>
<organism evidence="2 3">
    <name type="scientific">Acinetobacter calcoaceticus ANC 3811</name>
    <dbReference type="NCBI Taxonomy" id="1217690"/>
    <lineage>
        <taxon>Bacteria</taxon>
        <taxon>Pseudomonadati</taxon>
        <taxon>Pseudomonadota</taxon>
        <taxon>Gammaproteobacteria</taxon>
        <taxon>Moraxellales</taxon>
        <taxon>Moraxellaceae</taxon>
        <taxon>Acinetobacter</taxon>
        <taxon>Acinetobacter calcoaceticus/baumannii complex</taxon>
    </lineage>
</organism>
<dbReference type="AlphaFoldDB" id="R8XZN3"/>
<dbReference type="PANTHER" id="PTHR32305">
    <property type="match status" value="1"/>
</dbReference>
<evidence type="ECO:0000313" key="2">
    <source>
        <dbReference type="EMBL" id="EOQ62680.1"/>
    </source>
</evidence>
<gene>
    <name evidence="2" type="ORF">F935_01769</name>
</gene>
<accession>R8XZN3</accession>
<comment type="caution">
    <text evidence="2">The sequence shown here is derived from an EMBL/GenBank/DDBJ whole genome shotgun (WGS) entry which is preliminary data.</text>
</comment>
<dbReference type="HOGENOM" id="CLU_1006959_0_0_6"/>
<dbReference type="InterPro" id="IPR001826">
    <property type="entry name" value="RHS"/>
</dbReference>